<organism evidence="2 3">
    <name type="scientific">Mycena venus</name>
    <dbReference type="NCBI Taxonomy" id="2733690"/>
    <lineage>
        <taxon>Eukaryota</taxon>
        <taxon>Fungi</taxon>
        <taxon>Dikarya</taxon>
        <taxon>Basidiomycota</taxon>
        <taxon>Agaricomycotina</taxon>
        <taxon>Agaricomycetes</taxon>
        <taxon>Agaricomycetidae</taxon>
        <taxon>Agaricales</taxon>
        <taxon>Marasmiineae</taxon>
        <taxon>Mycenaceae</taxon>
        <taxon>Mycena</taxon>
    </lineage>
</organism>
<dbReference type="Proteomes" id="UP000620124">
    <property type="component" value="Unassembled WGS sequence"/>
</dbReference>
<sequence length="110" mass="11928">MALAHDTAQPTPLPIRIAQLTYELLLSATLSFLLTSALLPFFGLHPTTLTVMRVTGVCTLIVFTAVEGFCGEVHRNPVVANENPEFKLHPRALKDSEAGWPCEKGGIRGT</sequence>
<reference evidence="2" key="1">
    <citation type="submission" date="2020-05" db="EMBL/GenBank/DDBJ databases">
        <title>Mycena genomes resolve the evolution of fungal bioluminescence.</title>
        <authorList>
            <person name="Tsai I.J."/>
        </authorList>
    </citation>
    <scope>NUCLEOTIDE SEQUENCE</scope>
    <source>
        <strain evidence="2">CCC161011</strain>
    </source>
</reference>
<keyword evidence="1" id="KW-0472">Membrane</keyword>
<accession>A0A8H7DCQ8</accession>
<keyword evidence="1" id="KW-0812">Transmembrane</keyword>
<dbReference type="EMBL" id="JACAZI010000002">
    <property type="protein sequence ID" value="KAF7369595.1"/>
    <property type="molecule type" value="Genomic_DNA"/>
</dbReference>
<keyword evidence="3" id="KW-1185">Reference proteome</keyword>
<comment type="caution">
    <text evidence="2">The sequence shown here is derived from an EMBL/GenBank/DDBJ whole genome shotgun (WGS) entry which is preliminary data.</text>
</comment>
<gene>
    <name evidence="2" type="ORF">MVEN_00290200</name>
</gene>
<dbReference type="OrthoDB" id="2960285at2759"/>
<evidence type="ECO:0000313" key="3">
    <source>
        <dbReference type="Proteomes" id="UP000620124"/>
    </source>
</evidence>
<name>A0A8H7DCQ8_9AGAR</name>
<proteinExistence type="predicted"/>
<feature type="transmembrane region" description="Helical" evidence="1">
    <location>
        <begin position="20"/>
        <end position="44"/>
    </location>
</feature>
<evidence type="ECO:0000256" key="1">
    <source>
        <dbReference type="SAM" id="Phobius"/>
    </source>
</evidence>
<dbReference type="AlphaFoldDB" id="A0A8H7DCQ8"/>
<keyword evidence="1" id="KW-1133">Transmembrane helix</keyword>
<protein>
    <submittedName>
        <fullName evidence="2">Uncharacterized protein</fullName>
    </submittedName>
</protein>
<evidence type="ECO:0000313" key="2">
    <source>
        <dbReference type="EMBL" id="KAF7369595.1"/>
    </source>
</evidence>